<dbReference type="InterPro" id="IPR044537">
    <property type="entry name" value="Rip2-like"/>
</dbReference>
<protein>
    <submittedName>
        <fullName evidence="15">Peptidase M48</fullName>
    </submittedName>
</protein>
<dbReference type="GO" id="GO:0005886">
    <property type="term" value="C:plasma membrane"/>
    <property type="evidence" value="ECO:0007669"/>
    <property type="project" value="UniProtKB-SubCell"/>
</dbReference>
<evidence type="ECO:0000256" key="1">
    <source>
        <dbReference type="ARBA" id="ARBA00001947"/>
    </source>
</evidence>
<evidence type="ECO:0000256" key="8">
    <source>
        <dbReference type="ARBA" id="ARBA00022801"/>
    </source>
</evidence>
<accession>A0A117UUS4</accession>
<evidence type="ECO:0000256" key="10">
    <source>
        <dbReference type="ARBA" id="ARBA00022989"/>
    </source>
</evidence>
<dbReference type="GO" id="GO:0046872">
    <property type="term" value="F:metal ion binding"/>
    <property type="evidence" value="ECO:0007669"/>
    <property type="project" value="UniProtKB-KW"/>
</dbReference>
<keyword evidence="5" id="KW-0645">Protease</keyword>
<feature type="transmembrane region" description="Helical" evidence="13">
    <location>
        <begin position="185"/>
        <end position="205"/>
    </location>
</feature>
<evidence type="ECO:0000256" key="3">
    <source>
        <dbReference type="ARBA" id="ARBA00007931"/>
    </source>
</evidence>
<dbReference type="PANTHER" id="PTHR35864">
    <property type="entry name" value="ZINC METALLOPROTEASE MJ0611-RELATED"/>
    <property type="match status" value="1"/>
</dbReference>
<evidence type="ECO:0000313" key="16">
    <source>
        <dbReference type="Proteomes" id="UP000058012"/>
    </source>
</evidence>
<comment type="caution">
    <text evidence="15">The sequence shown here is derived from an EMBL/GenBank/DDBJ whole genome shotgun (WGS) entry which is preliminary data.</text>
</comment>
<keyword evidence="10 13" id="KW-1133">Transmembrane helix</keyword>
<keyword evidence="9" id="KW-0862">Zinc</keyword>
<sequence length="233" mass="25262">MTNPFYLAATVIVPMVFAIVLHEIAHGWAARLLGDPTAYERGRLSLNPLKHVDPMGTLILPGMLKLLGLPVFGWAKPVPVNYMRLRSPKRDMALVAAAGPLTNFALAAMSAVAFGLLLRGIGPQETPGPGVLFLADNLKNFIALNVFLGTFNLLPLPPFDGSRIVRGLAPDAGVRLLDRIEPVGIPLFMAVFIVLPWLFPGLHIVDRLVGPPMEWMLSQFEHIVALVAGPELD</sequence>
<feature type="transmembrane region" description="Helical" evidence="13">
    <location>
        <begin position="6"/>
        <end position="25"/>
    </location>
</feature>
<name>A0A117UUS4_9SPHN</name>
<evidence type="ECO:0000256" key="12">
    <source>
        <dbReference type="ARBA" id="ARBA00023136"/>
    </source>
</evidence>
<dbReference type="CDD" id="cd06158">
    <property type="entry name" value="S2P-M50_like_1"/>
    <property type="match status" value="1"/>
</dbReference>
<keyword evidence="7" id="KW-0479">Metal-binding</keyword>
<dbReference type="GO" id="GO:0008237">
    <property type="term" value="F:metallopeptidase activity"/>
    <property type="evidence" value="ECO:0007669"/>
    <property type="project" value="UniProtKB-KW"/>
</dbReference>
<keyword evidence="6 13" id="KW-0812">Transmembrane</keyword>
<dbReference type="RefSeq" id="WP_067910565.1">
    <property type="nucleotide sequence ID" value="NZ_KQ954245.1"/>
</dbReference>
<evidence type="ECO:0000256" key="7">
    <source>
        <dbReference type="ARBA" id="ARBA00022723"/>
    </source>
</evidence>
<feature type="transmembrane region" description="Helical" evidence="13">
    <location>
        <begin position="93"/>
        <end position="118"/>
    </location>
</feature>
<evidence type="ECO:0000259" key="14">
    <source>
        <dbReference type="Pfam" id="PF02163"/>
    </source>
</evidence>
<comment type="similarity">
    <text evidence="3">Belongs to the peptidase M50B family.</text>
</comment>
<dbReference type="STRING" id="1117702.AQZ52_11220"/>
<evidence type="ECO:0000256" key="2">
    <source>
        <dbReference type="ARBA" id="ARBA00004651"/>
    </source>
</evidence>
<evidence type="ECO:0000256" key="6">
    <source>
        <dbReference type="ARBA" id="ARBA00022692"/>
    </source>
</evidence>
<dbReference type="EMBL" id="LLZS01000007">
    <property type="protein sequence ID" value="KUR71232.1"/>
    <property type="molecule type" value="Genomic_DNA"/>
</dbReference>
<dbReference type="GO" id="GO:0006508">
    <property type="term" value="P:proteolysis"/>
    <property type="evidence" value="ECO:0007669"/>
    <property type="project" value="UniProtKB-KW"/>
</dbReference>
<evidence type="ECO:0000256" key="5">
    <source>
        <dbReference type="ARBA" id="ARBA00022670"/>
    </source>
</evidence>
<keyword evidence="8" id="KW-0378">Hydrolase</keyword>
<dbReference type="AlphaFoldDB" id="A0A117UUS4"/>
<gene>
    <name evidence="15" type="ORF">AQZ52_11220</name>
</gene>
<evidence type="ECO:0000256" key="9">
    <source>
        <dbReference type="ARBA" id="ARBA00022833"/>
    </source>
</evidence>
<evidence type="ECO:0000256" key="13">
    <source>
        <dbReference type="SAM" id="Phobius"/>
    </source>
</evidence>
<comment type="cofactor">
    <cofactor evidence="1">
        <name>Zn(2+)</name>
        <dbReference type="ChEBI" id="CHEBI:29105"/>
    </cofactor>
</comment>
<dbReference type="Proteomes" id="UP000058012">
    <property type="component" value="Unassembled WGS sequence"/>
</dbReference>
<keyword evidence="12 13" id="KW-0472">Membrane</keyword>
<dbReference type="OrthoDB" id="9800627at2"/>
<proteinExistence type="inferred from homology"/>
<feature type="domain" description="Peptidase M50" evidence="14">
    <location>
        <begin position="141"/>
        <end position="175"/>
    </location>
</feature>
<dbReference type="PANTHER" id="PTHR35864:SF1">
    <property type="entry name" value="ZINC METALLOPROTEASE YWHC-RELATED"/>
    <property type="match status" value="1"/>
</dbReference>
<keyword evidence="16" id="KW-1185">Reference proteome</keyword>
<evidence type="ECO:0000313" key="15">
    <source>
        <dbReference type="EMBL" id="KUR71232.1"/>
    </source>
</evidence>
<keyword evidence="4" id="KW-1003">Cell membrane</keyword>
<evidence type="ECO:0000256" key="4">
    <source>
        <dbReference type="ARBA" id="ARBA00022475"/>
    </source>
</evidence>
<reference evidence="15 16" key="1">
    <citation type="submission" date="2015-10" db="EMBL/GenBank/DDBJ databases">
        <title>Draft genome sequence of Novosphingobium fuchskuhlense DSM 25065 isolated from a surface water sample of the southwest basin of Lake Grosse Fuchskuhle.</title>
        <authorList>
            <person name="Ruckert C."/>
            <person name="Winkler A."/>
            <person name="Glaeser J."/>
            <person name="Grossart H.-P."/>
            <person name="Kalinowski J."/>
            <person name="Glaeser S."/>
        </authorList>
    </citation>
    <scope>NUCLEOTIDE SEQUENCE [LARGE SCALE GENOMIC DNA]</scope>
    <source>
        <strain evidence="15 16">FNE08-7</strain>
    </source>
</reference>
<organism evidence="15 16">
    <name type="scientific">Novosphingobium fuchskuhlense</name>
    <dbReference type="NCBI Taxonomy" id="1117702"/>
    <lineage>
        <taxon>Bacteria</taxon>
        <taxon>Pseudomonadati</taxon>
        <taxon>Pseudomonadota</taxon>
        <taxon>Alphaproteobacteria</taxon>
        <taxon>Sphingomonadales</taxon>
        <taxon>Sphingomonadaceae</taxon>
        <taxon>Novosphingobium</taxon>
    </lineage>
</organism>
<keyword evidence="11" id="KW-0482">Metalloprotease</keyword>
<comment type="subcellular location">
    <subcellularLocation>
        <location evidence="2">Cell membrane</location>
        <topology evidence="2">Multi-pass membrane protein</topology>
    </subcellularLocation>
</comment>
<evidence type="ECO:0000256" key="11">
    <source>
        <dbReference type="ARBA" id="ARBA00023049"/>
    </source>
</evidence>
<dbReference type="InterPro" id="IPR008915">
    <property type="entry name" value="Peptidase_M50"/>
</dbReference>
<dbReference type="Pfam" id="PF02163">
    <property type="entry name" value="Peptidase_M50"/>
    <property type="match status" value="1"/>
</dbReference>
<dbReference type="InterPro" id="IPR052348">
    <property type="entry name" value="Metallopeptidase_M50B"/>
</dbReference>